<reference evidence="2 3" key="1">
    <citation type="submission" date="2016-12" db="EMBL/GenBank/DDBJ databases">
        <title>Domibacillus sp. SAB 38T whole genome sequencing.</title>
        <authorList>
            <person name="Verma A."/>
            <person name="Ojha A.K."/>
            <person name="Krishnamurthi S."/>
        </authorList>
    </citation>
    <scope>NUCLEOTIDE SEQUENCE [LARGE SCALE GENOMIC DNA]</scope>
    <source>
        <strain evidence="2 3">SAB 38</strain>
    </source>
</reference>
<proteinExistence type="predicted"/>
<dbReference type="RefSeq" id="WP_076764450.1">
    <property type="nucleotide sequence ID" value="NZ_MSFI01000008.1"/>
</dbReference>
<dbReference type="SUPFAM" id="SSF52317">
    <property type="entry name" value="Class I glutamine amidotransferase-like"/>
    <property type="match status" value="1"/>
</dbReference>
<evidence type="ECO:0000313" key="3">
    <source>
        <dbReference type="Proteomes" id="UP000188613"/>
    </source>
</evidence>
<dbReference type="CDD" id="cd03139">
    <property type="entry name" value="GATase1_PfpI_2"/>
    <property type="match status" value="1"/>
</dbReference>
<gene>
    <name evidence="2" type="ORF">BTO28_05005</name>
</gene>
<feature type="domain" description="DJ-1/PfpI" evidence="1">
    <location>
        <begin position="1"/>
        <end position="165"/>
    </location>
</feature>
<accession>A0A1V2AA68</accession>
<dbReference type="PANTHER" id="PTHR43130:SF2">
    <property type="entry name" value="DJ-1_PFPI DOMAIN-CONTAINING PROTEIN"/>
    <property type="match status" value="1"/>
</dbReference>
<evidence type="ECO:0000259" key="1">
    <source>
        <dbReference type="Pfam" id="PF01965"/>
    </source>
</evidence>
<keyword evidence="3" id="KW-1185">Reference proteome</keyword>
<evidence type="ECO:0000313" key="2">
    <source>
        <dbReference type="EMBL" id="OMP67847.1"/>
    </source>
</evidence>
<dbReference type="PANTHER" id="PTHR43130">
    <property type="entry name" value="ARAC-FAMILY TRANSCRIPTIONAL REGULATOR"/>
    <property type="match status" value="1"/>
</dbReference>
<dbReference type="GO" id="GO:0006355">
    <property type="term" value="P:regulation of DNA-templated transcription"/>
    <property type="evidence" value="ECO:0007669"/>
    <property type="project" value="TreeGrafter"/>
</dbReference>
<name>A0A1V2AA68_9BACI</name>
<comment type="caution">
    <text evidence="2">The sequence shown here is derived from an EMBL/GenBank/DDBJ whole genome shotgun (WGS) entry which is preliminary data.</text>
</comment>
<dbReference type="Gene3D" id="3.40.50.880">
    <property type="match status" value="1"/>
</dbReference>
<dbReference type="Pfam" id="PF01965">
    <property type="entry name" value="DJ-1_PfpI"/>
    <property type="match status" value="1"/>
</dbReference>
<dbReference type="InterPro" id="IPR002818">
    <property type="entry name" value="DJ-1/PfpI"/>
</dbReference>
<dbReference type="STRING" id="1714355.BTO28_05005"/>
<dbReference type="InterPro" id="IPR029062">
    <property type="entry name" value="Class_I_gatase-like"/>
</dbReference>
<dbReference type="AlphaFoldDB" id="A0A1V2AA68"/>
<organism evidence="2 3">
    <name type="scientific">Domibacillus epiphyticus</name>
    <dbReference type="NCBI Taxonomy" id="1714355"/>
    <lineage>
        <taxon>Bacteria</taxon>
        <taxon>Bacillati</taxon>
        <taxon>Bacillota</taxon>
        <taxon>Bacilli</taxon>
        <taxon>Bacillales</taxon>
        <taxon>Bacillaceae</taxon>
        <taxon>Domibacillus</taxon>
    </lineage>
</organism>
<sequence length="185" mass="20462">MKIAFVLFHHVTALDFVGVYDPVTRLKTMNVIPDLEWDICAFTEEIVDGTGLQFTPTRVRESLDQYDLVIVPGGFGTRTLRNDAPFIEWLKTAKNCKMKASVCTGSLLLGAAGFLEGKSATTHPNAFLELQTYCTVLSERIVDEGDIITAGGVSSSIDLGLYLCEKLADFDAKEKIRVQMDYQNV</sequence>
<dbReference type="OrthoDB" id="9803764at2"/>
<protein>
    <submittedName>
        <fullName evidence="2">Thiamine biosynthesis protein ThiJ</fullName>
    </submittedName>
</protein>
<dbReference type="Proteomes" id="UP000188613">
    <property type="component" value="Unassembled WGS sequence"/>
</dbReference>
<dbReference type="InterPro" id="IPR052158">
    <property type="entry name" value="INH-QAR"/>
</dbReference>
<dbReference type="EMBL" id="MSFI01000008">
    <property type="protein sequence ID" value="OMP67847.1"/>
    <property type="molecule type" value="Genomic_DNA"/>
</dbReference>